<reference evidence="4" key="1">
    <citation type="submission" date="2020-01" db="EMBL/GenBank/DDBJ databases">
        <title>Insect and environment-associated Actinomycetes.</title>
        <authorList>
            <person name="Currrie C."/>
            <person name="Chevrette M."/>
            <person name="Carlson C."/>
            <person name="Stubbendieck R."/>
            <person name="Wendt-Pienkowski E."/>
        </authorList>
    </citation>
    <scope>NUCLEOTIDE SEQUENCE</scope>
    <source>
        <strain evidence="4">SID7499</strain>
    </source>
</reference>
<dbReference type="SUPFAM" id="SSF56801">
    <property type="entry name" value="Acetyl-CoA synthetase-like"/>
    <property type="match status" value="1"/>
</dbReference>
<dbReference type="PANTHER" id="PTHR43201">
    <property type="entry name" value="ACYL-COA SYNTHETASE"/>
    <property type="match status" value="1"/>
</dbReference>
<comment type="caution">
    <text evidence="4">The sequence shown here is derived from an EMBL/GenBank/DDBJ whole genome shotgun (WGS) entry which is preliminary data.</text>
</comment>
<dbReference type="Gene3D" id="3.40.50.12780">
    <property type="entry name" value="N-terminal domain of ligase-like"/>
    <property type="match status" value="1"/>
</dbReference>
<dbReference type="AlphaFoldDB" id="A0A6G3X6G4"/>
<dbReference type="Gene3D" id="3.30.300.30">
    <property type="match status" value="1"/>
</dbReference>
<dbReference type="EMBL" id="JAAGMN010004539">
    <property type="protein sequence ID" value="NEE13389.1"/>
    <property type="molecule type" value="Genomic_DNA"/>
</dbReference>
<dbReference type="InterPro" id="IPR042099">
    <property type="entry name" value="ANL_N_sf"/>
</dbReference>
<gene>
    <name evidence="4" type="ORF">G3M58_43915</name>
</gene>
<dbReference type="PANTHER" id="PTHR43201:SF5">
    <property type="entry name" value="MEDIUM-CHAIN ACYL-COA LIGASE ACSF2, MITOCHONDRIAL"/>
    <property type="match status" value="1"/>
</dbReference>
<feature type="non-terminal residue" evidence="4">
    <location>
        <position position="198"/>
    </location>
</feature>
<feature type="non-terminal residue" evidence="4">
    <location>
        <position position="1"/>
    </location>
</feature>
<evidence type="ECO:0000256" key="1">
    <source>
        <dbReference type="ARBA" id="ARBA00006432"/>
    </source>
</evidence>
<dbReference type="GO" id="GO:0031956">
    <property type="term" value="F:medium-chain fatty acid-CoA ligase activity"/>
    <property type="evidence" value="ECO:0007669"/>
    <property type="project" value="TreeGrafter"/>
</dbReference>
<accession>A0A6G3X6G4</accession>
<evidence type="ECO:0000256" key="2">
    <source>
        <dbReference type="ARBA" id="ARBA00022598"/>
    </source>
</evidence>
<dbReference type="InterPro" id="IPR045851">
    <property type="entry name" value="AMP-bd_C_sf"/>
</dbReference>
<protein>
    <submittedName>
        <fullName evidence="4">AMP-binding protein</fullName>
    </submittedName>
</protein>
<organism evidence="4">
    <name type="scientific">Streptomyces sp. SID7499</name>
    <dbReference type="NCBI Taxonomy" id="2706086"/>
    <lineage>
        <taxon>Bacteria</taxon>
        <taxon>Bacillati</taxon>
        <taxon>Actinomycetota</taxon>
        <taxon>Actinomycetes</taxon>
        <taxon>Kitasatosporales</taxon>
        <taxon>Streptomycetaceae</taxon>
        <taxon>Streptomyces</taxon>
    </lineage>
</organism>
<dbReference type="InterPro" id="IPR000873">
    <property type="entry name" value="AMP-dep_synth/lig_dom"/>
</dbReference>
<sequence length="198" mass="21066">LVNDRVADAAGARWDLSCLRFIQNAGEAIMPRVARRFLTALTPSGLPATAMRPSWGMSETSSAVTYSDAFTLDTTADDAPFTEVGRPLPGTTLRIVDENDATLPEGTPGRLLIKGPTVTSGYYDNPAADQASFTADGWFDTGDLGVLRDGALTITGRAKDVLIINGVNHYCHEIESVVEELDSVENSFTAACAVRDPG</sequence>
<feature type="domain" description="AMP-dependent synthetase/ligase" evidence="3">
    <location>
        <begin position="10"/>
        <end position="123"/>
    </location>
</feature>
<evidence type="ECO:0000259" key="3">
    <source>
        <dbReference type="Pfam" id="PF00501"/>
    </source>
</evidence>
<keyword evidence="2" id="KW-0436">Ligase</keyword>
<dbReference type="GO" id="GO:0006631">
    <property type="term" value="P:fatty acid metabolic process"/>
    <property type="evidence" value="ECO:0007669"/>
    <property type="project" value="TreeGrafter"/>
</dbReference>
<proteinExistence type="inferred from homology"/>
<evidence type="ECO:0000313" key="4">
    <source>
        <dbReference type="EMBL" id="NEE13389.1"/>
    </source>
</evidence>
<comment type="similarity">
    <text evidence="1">Belongs to the ATP-dependent AMP-binding enzyme family.</text>
</comment>
<name>A0A6G3X6G4_9ACTN</name>
<dbReference type="Pfam" id="PF00501">
    <property type="entry name" value="AMP-binding"/>
    <property type="match status" value="1"/>
</dbReference>